<dbReference type="InterPro" id="IPR011006">
    <property type="entry name" value="CheY-like_superfamily"/>
</dbReference>
<dbReference type="PROSITE" id="PS50110">
    <property type="entry name" value="RESPONSE_REGULATORY"/>
    <property type="match status" value="1"/>
</dbReference>
<dbReference type="Gene3D" id="3.40.50.2300">
    <property type="match status" value="1"/>
</dbReference>
<accession>A0A7W8UDT3</accession>
<name>A0A7W8UDT3_9HYPH</name>
<dbReference type="SUPFAM" id="SSF52172">
    <property type="entry name" value="CheY-like"/>
    <property type="match status" value="1"/>
</dbReference>
<protein>
    <submittedName>
        <fullName evidence="3">CheY-like chemotaxis protein</fullName>
    </submittedName>
</protein>
<dbReference type="GO" id="GO:0000160">
    <property type="term" value="P:phosphorelay signal transduction system"/>
    <property type="evidence" value="ECO:0007669"/>
    <property type="project" value="InterPro"/>
</dbReference>
<dbReference type="InterPro" id="IPR001789">
    <property type="entry name" value="Sig_transdc_resp-reg_receiver"/>
</dbReference>
<evidence type="ECO:0000313" key="4">
    <source>
        <dbReference type="Proteomes" id="UP000585507"/>
    </source>
</evidence>
<evidence type="ECO:0000256" key="1">
    <source>
        <dbReference type="PROSITE-ProRule" id="PRU00169"/>
    </source>
</evidence>
<dbReference type="EMBL" id="JACHBK010000010">
    <property type="protein sequence ID" value="MBB5537539.1"/>
    <property type="molecule type" value="Genomic_DNA"/>
</dbReference>
<keyword evidence="1" id="KW-0597">Phosphoprotein</keyword>
<dbReference type="Proteomes" id="UP000585507">
    <property type="component" value="Unassembled WGS sequence"/>
</dbReference>
<comment type="caution">
    <text evidence="3">The sequence shown here is derived from an EMBL/GenBank/DDBJ whole genome shotgun (WGS) entry which is preliminary data.</text>
</comment>
<reference evidence="3 4" key="1">
    <citation type="submission" date="2020-08" db="EMBL/GenBank/DDBJ databases">
        <title>Genomic Encyclopedia of Type Strains, Phase IV (KMG-V): Genome sequencing to study the core and pangenomes of soil and plant-associated prokaryotes.</title>
        <authorList>
            <person name="Whitman W."/>
        </authorList>
    </citation>
    <scope>NUCLEOTIDE SEQUENCE [LARGE SCALE GENOMIC DNA]</scope>
    <source>
        <strain evidence="3 4">SEMIA 4084</strain>
    </source>
</reference>
<organism evidence="3 4">
    <name type="scientific">Rhizobium giardinii</name>
    <dbReference type="NCBI Taxonomy" id="56731"/>
    <lineage>
        <taxon>Bacteria</taxon>
        <taxon>Pseudomonadati</taxon>
        <taxon>Pseudomonadota</taxon>
        <taxon>Alphaproteobacteria</taxon>
        <taxon>Hyphomicrobiales</taxon>
        <taxon>Rhizobiaceae</taxon>
        <taxon>Rhizobium/Agrobacterium group</taxon>
        <taxon>Rhizobium</taxon>
    </lineage>
</organism>
<dbReference type="RefSeq" id="WP_018327672.1">
    <property type="nucleotide sequence ID" value="NZ_JACHBK010000010.1"/>
</dbReference>
<feature type="domain" description="Response regulatory" evidence="2">
    <location>
        <begin position="6"/>
        <end position="85"/>
    </location>
</feature>
<evidence type="ECO:0000259" key="2">
    <source>
        <dbReference type="PROSITE" id="PS50110"/>
    </source>
</evidence>
<feature type="modified residue" description="4-aspartylphosphate" evidence="1">
    <location>
        <position position="54"/>
    </location>
</feature>
<dbReference type="AlphaFoldDB" id="A0A7W8UDT3"/>
<gene>
    <name evidence="3" type="ORF">GGD55_004259</name>
</gene>
<sequence>MSIGNSVLIVDGEPLIRIEFADMLENVGFLLATTAAAAISILSEHEKIRLIMMDMEICGRIHGGKACSSFLVVRSGDPCKTEYTN</sequence>
<proteinExistence type="predicted"/>
<keyword evidence="4" id="KW-1185">Reference proteome</keyword>
<evidence type="ECO:0000313" key="3">
    <source>
        <dbReference type="EMBL" id="MBB5537539.1"/>
    </source>
</evidence>